<gene>
    <name evidence="1" type="ORF">DAD186_20420</name>
</gene>
<dbReference type="Proteomes" id="UP000092596">
    <property type="component" value="Chromosome"/>
</dbReference>
<name>A0A1B0ZL38_9MICO</name>
<proteinExistence type="predicted"/>
<evidence type="ECO:0000313" key="1">
    <source>
        <dbReference type="EMBL" id="ANP28592.1"/>
    </source>
</evidence>
<dbReference type="EMBL" id="CP012117">
    <property type="protein sequence ID" value="ANP28592.1"/>
    <property type="molecule type" value="Genomic_DNA"/>
</dbReference>
<dbReference type="KEGG" id="dva:DAD186_20420"/>
<reference evidence="1 2" key="1">
    <citation type="submission" date="2015-06" db="EMBL/GenBank/DDBJ databases">
        <title>Investigation of pathophysiology for high-risk pregnancy and development of treatment modality based on it.</title>
        <authorList>
            <person name="Kim B.-C."/>
            <person name="Lim S."/>
        </authorList>
    </citation>
    <scope>NUCLEOTIDE SEQUENCE [LARGE SCALE GENOMIC DNA]</scope>
    <source>
        <strain evidence="1 2">AD1-86</strain>
    </source>
</reference>
<accession>A0A1B0ZL38</accession>
<sequence>MSLTSRLGVHISSRAFAPVPGIGTLTKVMNFCVAWEAPQ</sequence>
<organism evidence="1 2">
    <name type="scientific">Dermabacter vaginalis</name>
    <dbReference type="NCBI Taxonomy" id="1630135"/>
    <lineage>
        <taxon>Bacteria</taxon>
        <taxon>Bacillati</taxon>
        <taxon>Actinomycetota</taxon>
        <taxon>Actinomycetes</taxon>
        <taxon>Micrococcales</taxon>
        <taxon>Dermabacteraceae</taxon>
        <taxon>Dermabacter</taxon>
    </lineage>
</organism>
<evidence type="ECO:0000313" key="2">
    <source>
        <dbReference type="Proteomes" id="UP000092596"/>
    </source>
</evidence>
<protein>
    <submittedName>
        <fullName evidence="1">Uncharacterized protein</fullName>
    </submittedName>
</protein>
<dbReference type="STRING" id="1630135.DAD186_20420"/>
<dbReference type="AlphaFoldDB" id="A0A1B0ZL38"/>